<organism evidence="5 6">
    <name type="scientific">Truncatella angustata</name>
    <dbReference type="NCBI Taxonomy" id="152316"/>
    <lineage>
        <taxon>Eukaryota</taxon>
        <taxon>Fungi</taxon>
        <taxon>Dikarya</taxon>
        <taxon>Ascomycota</taxon>
        <taxon>Pezizomycotina</taxon>
        <taxon>Sordariomycetes</taxon>
        <taxon>Xylariomycetidae</taxon>
        <taxon>Amphisphaeriales</taxon>
        <taxon>Sporocadaceae</taxon>
        <taxon>Truncatella</taxon>
    </lineage>
</organism>
<dbReference type="RefSeq" id="XP_045962117.1">
    <property type="nucleotide sequence ID" value="XM_046108736.1"/>
</dbReference>
<dbReference type="SUPFAM" id="SSF56176">
    <property type="entry name" value="FAD-binding/transporter-associated domain-like"/>
    <property type="match status" value="1"/>
</dbReference>
<dbReference type="InterPro" id="IPR012951">
    <property type="entry name" value="BBE"/>
</dbReference>
<sequence>MHQFYLALCTLLGFAAASSIPASKCKCFPGDACWPSQIEWDQLNNTVAGRLIATVPLGSPCHDPTYDAELCADLQGQWLDSGIHMDSPSSVMAPLFANQSCDPFTPRDLPCTLGNYVHFTVNATGSDDVIAAISFAKEKNVRFVIRNTGHDYLGRSTGAGGLAIWTHHLKSIESLDWNDGSYVGKALKVGAGIQGFEALAAAYKLGLVVVTGECPTVGLAGGYTQGGGHSGLSTVFGLAADNTLSFDVVTAAGELLTASRDQNADLYWALSGGGGGNYGVVVSLTVQAHPDSTVSGATFAVTASDNQTADEVFGAVDAYHDSVIDIVDSGVMAIYFFGTGFLQSPAITAYNKTQSELEGIMAPFLSKLSALGLIYTITYTEFSSYYDHYDHYWGPLPLGNIQVGTSLYGGRLILRDQIGNFSQPARDLIAQGTTFIGVSTNVSRFGGDNAVLPQWRDAIVQVTLGLAWNFTAPWAEDLALQAQLTDIVMPIIEAATPGSGAYMNEADWAQPNFQEDFFGNNYETLMGIKRKWDPSGLFWAVDAVGSEAYSTTVDGRLCSIS</sequence>
<evidence type="ECO:0000256" key="1">
    <source>
        <dbReference type="ARBA" id="ARBA00005466"/>
    </source>
</evidence>
<dbReference type="Pfam" id="PF08031">
    <property type="entry name" value="BBE"/>
    <property type="match status" value="1"/>
</dbReference>
<keyword evidence="3" id="KW-0732">Signal</keyword>
<feature type="signal peptide" evidence="3">
    <location>
        <begin position="1"/>
        <end position="17"/>
    </location>
</feature>
<dbReference type="OrthoDB" id="9983560at2759"/>
<dbReference type="PANTHER" id="PTHR13878">
    <property type="entry name" value="GULONOLACTONE OXIDASE"/>
    <property type="match status" value="1"/>
</dbReference>
<protein>
    <recommendedName>
        <fullName evidence="4">FAD-binding PCMH-type domain-containing protein</fullName>
    </recommendedName>
</protein>
<evidence type="ECO:0000313" key="5">
    <source>
        <dbReference type="EMBL" id="KAH6657883.1"/>
    </source>
</evidence>
<comment type="caution">
    <text evidence="5">The sequence shown here is derived from an EMBL/GenBank/DDBJ whole genome shotgun (WGS) entry which is preliminary data.</text>
</comment>
<evidence type="ECO:0000313" key="6">
    <source>
        <dbReference type="Proteomes" id="UP000758603"/>
    </source>
</evidence>
<dbReference type="GO" id="GO:0016491">
    <property type="term" value="F:oxidoreductase activity"/>
    <property type="evidence" value="ECO:0007669"/>
    <property type="project" value="UniProtKB-KW"/>
</dbReference>
<dbReference type="AlphaFoldDB" id="A0A9P8UT59"/>
<keyword evidence="6" id="KW-1185">Reference proteome</keyword>
<dbReference type="EMBL" id="JAGPXC010000002">
    <property type="protein sequence ID" value="KAH6657883.1"/>
    <property type="molecule type" value="Genomic_DNA"/>
</dbReference>
<dbReference type="GeneID" id="70137627"/>
<evidence type="ECO:0000259" key="4">
    <source>
        <dbReference type="PROSITE" id="PS51387"/>
    </source>
</evidence>
<keyword evidence="2" id="KW-0560">Oxidoreductase</keyword>
<dbReference type="Gene3D" id="3.30.465.10">
    <property type="match status" value="2"/>
</dbReference>
<evidence type="ECO:0000256" key="2">
    <source>
        <dbReference type="ARBA" id="ARBA00023002"/>
    </source>
</evidence>
<reference evidence="5" key="1">
    <citation type="journal article" date="2021" name="Nat. Commun.">
        <title>Genetic determinants of endophytism in the Arabidopsis root mycobiome.</title>
        <authorList>
            <person name="Mesny F."/>
            <person name="Miyauchi S."/>
            <person name="Thiergart T."/>
            <person name="Pickel B."/>
            <person name="Atanasova L."/>
            <person name="Karlsson M."/>
            <person name="Huettel B."/>
            <person name="Barry K.W."/>
            <person name="Haridas S."/>
            <person name="Chen C."/>
            <person name="Bauer D."/>
            <person name="Andreopoulos W."/>
            <person name="Pangilinan J."/>
            <person name="LaButti K."/>
            <person name="Riley R."/>
            <person name="Lipzen A."/>
            <person name="Clum A."/>
            <person name="Drula E."/>
            <person name="Henrissat B."/>
            <person name="Kohler A."/>
            <person name="Grigoriev I.V."/>
            <person name="Martin F.M."/>
            <person name="Hacquard S."/>
        </authorList>
    </citation>
    <scope>NUCLEOTIDE SEQUENCE</scope>
    <source>
        <strain evidence="5">MPI-SDFR-AT-0073</strain>
    </source>
</reference>
<dbReference type="InterPro" id="IPR016169">
    <property type="entry name" value="FAD-bd_PCMH_sub2"/>
</dbReference>
<feature type="chain" id="PRO_5040360578" description="FAD-binding PCMH-type domain-containing protein" evidence="3">
    <location>
        <begin position="18"/>
        <end position="561"/>
    </location>
</feature>
<accession>A0A9P8UT59</accession>
<feature type="domain" description="FAD-binding PCMH-type" evidence="4">
    <location>
        <begin position="109"/>
        <end position="291"/>
    </location>
</feature>
<dbReference type="GO" id="GO:0071949">
    <property type="term" value="F:FAD binding"/>
    <property type="evidence" value="ECO:0007669"/>
    <property type="project" value="InterPro"/>
</dbReference>
<proteinExistence type="inferred from homology"/>
<dbReference type="InterPro" id="IPR036318">
    <property type="entry name" value="FAD-bd_PCMH-like_sf"/>
</dbReference>
<dbReference type="InterPro" id="IPR016166">
    <property type="entry name" value="FAD-bd_PCMH"/>
</dbReference>
<comment type="similarity">
    <text evidence="1">Belongs to the oxygen-dependent FAD-linked oxidoreductase family.</text>
</comment>
<dbReference type="InterPro" id="IPR050432">
    <property type="entry name" value="FAD-linked_Oxidoreductases_BP"/>
</dbReference>
<dbReference type="InterPro" id="IPR006094">
    <property type="entry name" value="Oxid_FAD_bind_N"/>
</dbReference>
<dbReference type="Proteomes" id="UP000758603">
    <property type="component" value="Unassembled WGS sequence"/>
</dbReference>
<gene>
    <name evidence="5" type="ORF">BKA67DRAFT_673686</name>
</gene>
<evidence type="ECO:0000256" key="3">
    <source>
        <dbReference type="SAM" id="SignalP"/>
    </source>
</evidence>
<name>A0A9P8UT59_9PEZI</name>
<dbReference type="PROSITE" id="PS51387">
    <property type="entry name" value="FAD_PCMH"/>
    <property type="match status" value="1"/>
</dbReference>
<dbReference type="Pfam" id="PF01565">
    <property type="entry name" value="FAD_binding_4"/>
    <property type="match status" value="1"/>
</dbReference>
<dbReference type="PANTHER" id="PTHR13878:SF91">
    <property type="entry name" value="FAD BINDING DOMAIN PROTEIN (AFU_ORTHOLOGUE AFUA_6G12070)-RELATED"/>
    <property type="match status" value="1"/>
</dbReference>